<feature type="domain" description="Tripartite ATP-independent periplasmic transporters DctQ component" evidence="11">
    <location>
        <begin position="29"/>
        <end position="155"/>
    </location>
</feature>
<dbReference type="EMBL" id="AP022821">
    <property type="protein sequence ID" value="BCA93262.1"/>
    <property type="molecule type" value="Genomic_DNA"/>
</dbReference>
<gene>
    <name evidence="12" type="ORF">HMSLTHF_30370</name>
    <name evidence="13" type="ORF">SAMN04490369_10668</name>
    <name evidence="14" type="ORF">SAMN05878438_2840</name>
</gene>
<dbReference type="InterPro" id="IPR007387">
    <property type="entry name" value="TRAP_DctQ"/>
</dbReference>
<feature type="transmembrane region" description="Helical" evidence="9">
    <location>
        <begin position="12"/>
        <end position="35"/>
    </location>
</feature>
<dbReference type="Pfam" id="PF04290">
    <property type="entry name" value="DctQ"/>
    <property type="match status" value="1"/>
</dbReference>
<evidence type="ECO:0000256" key="9">
    <source>
        <dbReference type="RuleBase" id="RU369079"/>
    </source>
</evidence>
<evidence type="ECO:0000256" key="1">
    <source>
        <dbReference type="ARBA" id="ARBA00004429"/>
    </source>
</evidence>
<keyword evidence="2 9" id="KW-0813">Transport</keyword>
<keyword evidence="7 9" id="KW-0472">Membrane</keyword>
<evidence type="ECO:0000313" key="14">
    <source>
        <dbReference type="EMBL" id="SIN71865.1"/>
    </source>
</evidence>
<evidence type="ECO:0000256" key="5">
    <source>
        <dbReference type="ARBA" id="ARBA00022692"/>
    </source>
</evidence>
<keyword evidence="5 9" id="KW-0812">Transmembrane</keyword>
<dbReference type="EMBL" id="FODB01000066">
    <property type="protein sequence ID" value="SEO29778.1"/>
    <property type="molecule type" value="Genomic_DNA"/>
</dbReference>
<dbReference type="EMBL" id="FSQX01000001">
    <property type="protein sequence ID" value="SIN71865.1"/>
    <property type="molecule type" value="Genomic_DNA"/>
</dbReference>
<reference evidence="13 16" key="1">
    <citation type="submission" date="2016-10" db="EMBL/GenBank/DDBJ databases">
        <authorList>
            <person name="de Groot N.N."/>
        </authorList>
    </citation>
    <scope>NUCLEOTIDE SEQUENCE [LARGE SCALE GENOMIC DNA]</scope>
    <source>
        <strain evidence="13 16">558</strain>
    </source>
</reference>
<dbReference type="RefSeq" id="WP_054645051.1">
    <property type="nucleotide sequence ID" value="NZ_AP022821.1"/>
</dbReference>
<dbReference type="GO" id="GO:0022857">
    <property type="term" value="F:transmembrane transporter activity"/>
    <property type="evidence" value="ECO:0007669"/>
    <property type="project" value="UniProtKB-UniRule"/>
</dbReference>
<evidence type="ECO:0000256" key="3">
    <source>
        <dbReference type="ARBA" id="ARBA00022475"/>
    </source>
</evidence>
<keyword evidence="6 9" id="KW-1133">Transmembrane helix</keyword>
<feature type="transmembrane region" description="Helical" evidence="9">
    <location>
        <begin position="131"/>
        <end position="153"/>
    </location>
</feature>
<evidence type="ECO:0000256" key="8">
    <source>
        <dbReference type="ARBA" id="ARBA00038436"/>
    </source>
</evidence>
<evidence type="ECO:0000313" key="12">
    <source>
        <dbReference type="EMBL" id="BCA93262.1"/>
    </source>
</evidence>
<feature type="transmembrane region" description="Helical" evidence="9">
    <location>
        <begin position="55"/>
        <end position="75"/>
    </location>
</feature>
<dbReference type="GO" id="GO:0005886">
    <property type="term" value="C:plasma membrane"/>
    <property type="evidence" value="ECO:0007669"/>
    <property type="project" value="UniProtKB-SubCell"/>
</dbReference>
<proteinExistence type="inferred from homology"/>
<dbReference type="GO" id="GO:0015740">
    <property type="term" value="P:C4-dicarboxylate transport"/>
    <property type="evidence" value="ECO:0007669"/>
    <property type="project" value="TreeGrafter"/>
</dbReference>
<dbReference type="InterPro" id="IPR055348">
    <property type="entry name" value="DctQ"/>
</dbReference>
<comment type="function">
    <text evidence="9">Part of the tripartite ATP-independent periplasmic (TRAP) transport system.</text>
</comment>
<evidence type="ECO:0000256" key="6">
    <source>
        <dbReference type="ARBA" id="ARBA00022989"/>
    </source>
</evidence>
<evidence type="ECO:0000256" key="2">
    <source>
        <dbReference type="ARBA" id="ARBA00022448"/>
    </source>
</evidence>
<accession>A0A1H8NK26</accession>
<evidence type="ECO:0000259" key="11">
    <source>
        <dbReference type="Pfam" id="PF04290"/>
    </source>
</evidence>
<evidence type="ECO:0000256" key="7">
    <source>
        <dbReference type="ARBA" id="ARBA00023136"/>
    </source>
</evidence>
<dbReference type="AlphaFoldDB" id="A0A1N6JEE1"/>
<feature type="region of interest" description="Disordered" evidence="10">
    <location>
        <begin position="158"/>
        <end position="187"/>
    </location>
</feature>
<organism evidence="14 15">
    <name type="scientific">Vreelandella aquamarina</name>
    <dbReference type="NCBI Taxonomy" id="77097"/>
    <lineage>
        <taxon>Bacteria</taxon>
        <taxon>Pseudomonadati</taxon>
        <taxon>Pseudomonadota</taxon>
        <taxon>Gammaproteobacteria</taxon>
        <taxon>Oceanospirillales</taxon>
        <taxon>Halomonadaceae</taxon>
        <taxon>Vreelandella</taxon>
    </lineage>
</organism>
<comment type="similarity">
    <text evidence="8 9">Belongs to the TRAP transporter small permease family.</text>
</comment>
<dbReference type="STRING" id="77097.SAMN04490369_10668"/>
<comment type="subunit">
    <text evidence="9">The complex comprises the extracytoplasmic solute receptor protein and the two transmembrane proteins.</text>
</comment>
<evidence type="ECO:0000313" key="13">
    <source>
        <dbReference type="EMBL" id="SEO29778.1"/>
    </source>
</evidence>
<protein>
    <recommendedName>
        <fullName evidence="9">TRAP transporter small permease protein</fullName>
    </recommendedName>
</protein>
<feature type="transmembrane region" description="Helical" evidence="9">
    <location>
        <begin position="87"/>
        <end position="111"/>
    </location>
</feature>
<comment type="subcellular location">
    <subcellularLocation>
        <location evidence="1 9">Cell inner membrane</location>
        <topology evidence="1 9">Multi-pass membrane protein</topology>
    </subcellularLocation>
</comment>
<keyword evidence="4 9" id="KW-0997">Cell inner membrane</keyword>
<name>A0A1N6JEE1_9GAMM</name>
<sequence length="187" mass="20626">MLAVLLRLEHQLTRIALMIAMLMLVISVTLSFYQVLTRFLFNAPSTWTEVASRTSMIWCVFMAAAATFRGGYMMAVEVIYKWMPARLLMMLEMAIVLCCLLVLGVLVHYGIQMTLRVNSQVMSGMNISMSWAYAAIPMGASFAMVSVIARLAAQLSGREKVGPENSEVLTDEPTSTHASRSKEGASS</sequence>
<dbReference type="Proteomes" id="UP000185024">
    <property type="component" value="Unassembled WGS sequence"/>
</dbReference>
<accession>A0A1N6JEE1</accession>
<reference evidence="14 15" key="2">
    <citation type="submission" date="2016-11" db="EMBL/GenBank/DDBJ databases">
        <authorList>
            <person name="Jaros S."/>
            <person name="Januszkiewicz K."/>
            <person name="Wedrychowicz H."/>
        </authorList>
    </citation>
    <scope>NUCLEOTIDE SEQUENCE [LARGE SCALE GENOMIC DNA]</scope>
    <source>
        <strain evidence="14 15">ACAM 239</strain>
    </source>
</reference>
<evidence type="ECO:0000313" key="17">
    <source>
        <dbReference type="Proteomes" id="UP000503197"/>
    </source>
</evidence>
<evidence type="ECO:0000256" key="4">
    <source>
        <dbReference type="ARBA" id="ARBA00022519"/>
    </source>
</evidence>
<dbReference type="PANTHER" id="PTHR35011">
    <property type="entry name" value="2,3-DIKETO-L-GULONATE TRAP TRANSPORTER SMALL PERMEASE PROTEIN YIAM"/>
    <property type="match status" value="1"/>
</dbReference>
<evidence type="ECO:0000313" key="15">
    <source>
        <dbReference type="Proteomes" id="UP000185024"/>
    </source>
</evidence>
<evidence type="ECO:0000313" key="16">
    <source>
        <dbReference type="Proteomes" id="UP000199493"/>
    </source>
</evidence>
<evidence type="ECO:0000256" key="10">
    <source>
        <dbReference type="SAM" id="MobiDB-lite"/>
    </source>
</evidence>
<dbReference type="PANTHER" id="PTHR35011:SF2">
    <property type="entry name" value="2,3-DIKETO-L-GULONATE TRAP TRANSPORTER SMALL PERMEASE PROTEIN YIAM"/>
    <property type="match status" value="1"/>
</dbReference>
<reference evidence="12 17" key="3">
    <citation type="submission" date="2020-02" db="EMBL/GenBank/DDBJ databases">
        <title>Complete Genome Sequence of Halomonas meridiana strain BAA-801, Isolated from Deep Sea Thermal Vent.</title>
        <authorList>
            <person name="Takahashi Y."/>
            <person name="Takahashi H."/>
            <person name="Galipon J."/>
            <person name="Arakawa K."/>
        </authorList>
    </citation>
    <scope>NUCLEOTIDE SEQUENCE [LARGE SCALE GENOMIC DNA]</scope>
    <source>
        <strain evidence="12 17">Slthf1</strain>
    </source>
</reference>
<dbReference type="Proteomes" id="UP000503197">
    <property type="component" value="Chromosome"/>
</dbReference>
<dbReference type="Proteomes" id="UP000199493">
    <property type="component" value="Unassembled WGS sequence"/>
</dbReference>
<keyword evidence="3" id="KW-1003">Cell membrane</keyword>
<dbReference type="GeneID" id="97277672"/>